<dbReference type="EMBL" id="FNPZ01000001">
    <property type="protein sequence ID" value="SDY59007.1"/>
    <property type="molecule type" value="Genomic_DNA"/>
</dbReference>
<feature type="transmembrane region" description="Helical" evidence="2">
    <location>
        <begin position="33"/>
        <end position="51"/>
    </location>
</feature>
<feature type="compositionally biased region" description="Polar residues" evidence="1">
    <location>
        <begin position="68"/>
        <end position="79"/>
    </location>
</feature>
<keyword evidence="2" id="KW-0812">Transmembrane</keyword>
<dbReference type="InterPro" id="IPR025323">
    <property type="entry name" value="DUF4229"/>
</dbReference>
<keyword evidence="2" id="KW-0472">Membrane</keyword>
<dbReference type="AlphaFoldDB" id="A0A1H3L3C1"/>
<evidence type="ECO:0008006" key="5">
    <source>
        <dbReference type="Google" id="ProtNLM"/>
    </source>
</evidence>
<dbReference type="STRING" id="381665.SAMN05216554_0813"/>
<dbReference type="Proteomes" id="UP000198891">
    <property type="component" value="Unassembled WGS sequence"/>
</dbReference>
<feature type="transmembrane region" description="Helical" evidence="2">
    <location>
        <begin position="7"/>
        <end position="27"/>
    </location>
</feature>
<name>A0A1H3L3C1_9MICO</name>
<dbReference type="RefSeq" id="WP_092549097.1">
    <property type="nucleotide sequence ID" value="NZ_FNPZ01000001.1"/>
</dbReference>
<evidence type="ECO:0000313" key="3">
    <source>
        <dbReference type="EMBL" id="SDY59007.1"/>
    </source>
</evidence>
<evidence type="ECO:0000256" key="2">
    <source>
        <dbReference type="SAM" id="Phobius"/>
    </source>
</evidence>
<evidence type="ECO:0000313" key="4">
    <source>
        <dbReference type="Proteomes" id="UP000198891"/>
    </source>
</evidence>
<accession>A0A1H3L3C1</accession>
<reference evidence="3 4" key="1">
    <citation type="submission" date="2016-10" db="EMBL/GenBank/DDBJ databases">
        <authorList>
            <person name="de Groot N.N."/>
        </authorList>
    </citation>
    <scope>NUCLEOTIDE SEQUENCE [LARGE SCALE GENOMIC DNA]</scope>
    <source>
        <strain evidence="3 4">CGMCC 4.3491</strain>
    </source>
</reference>
<keyword evidence="4" id="KW-1185">Reference proteome</keyword>
<keyword evidence="2" id="KW-1133">Transmembrane helix</keyword>
<evidence type="ECO:0000256" key="1">
    <source>
        <dbReference type="SAM" id="MobiDB-lite"/>
    </source>
</evidence>
<feature type="region of interest" description="Disordered" evidence="1">
    <location>
        <begin position="62"/>
        <end position="100"/>
    </location>
</feature>
<gene>
    <name evidence="3" type="ORF">SAMN05216554_0813</name>
</gene>
<protein>
    <recommendedName>
        <fullName evidence="5">DUF4229 domain-containing protein</fullName>
    </recommendedName>
</protein>
<proteinExistence type="predicted"/>
<organism evidence="3 4">
    <name type="scientific">Herbiconiux ginsengi</name>
    <dbReference type="NCBI Taxonomy" id="381665"/>
    <lineage>
        <taxon>Bacteria</taxon>
        <taxon>Bacillati</taxon>
        <taxon>Actinomycetota</taxon>
        <taxon>Actinomycetes</taxon>
        <taxon>Micrococcales</taxon>
        <taxon>Microbacteriaceae</taxon>
        <taxon>Herbiconiux</taxon>
    </lineage>
</organism>
<feature type="compositionally biased region" description="Acidic residues" evidence="1">
    <location>
        <begin position="80"/>
        <end position="89"/>
    </location>
</feature>
<sequence length="100" mass="11030">MNPGRTWLVYTLIRLGLFAAVLILLLVLQITPWLAAVIAALISLCISIIFLRKPREEASKTLYEARNNRGQAASRPSTASEDENVEDDAVDHAAGDEQRP</sequence>
<feature type="compositionally biased region" description="Basic and acidic residues" evidence="1">
    <location>
        <begin position="90"/>
        <end position="100"/>
    </location>
</feature>
<dbReference type="Pfam" id="PF14012">
    <property type="entry name" value="DUF4229"/>
    <property type="match status" value="1"/>
</dbReference>
<dbReference type="OrthoDB" id="4981788at2"/>